<comment type="caution">
    <text evidence="8">The sequence shown here is derived from an EMBL/GenBank/DDBJ whole genome shotgun (WGS) entry which is preliminary data.</text>
</comment>
<dbReference type="InterPro" id="IPR012175">
    <property type="entry name" value="Xanth_DH_ssu_bac"/>
</dbReference>
<dbReference type="GO" id="GO:0071949">
    <property type="term" value="F:FAD binding"/>
    <property type="evidence" value="ECO:0007669"/>
    <property type="project" value="InterPro"/>
</dbReference>
<feature type="domain" description="FAD-binding PCMH-type" evidence="7">
    <location>
        <begin position="187"/>
        <end position="360"/>
    </location>
</feature>
<dbReference type="Gene3D" id="3.30.465.10">
    <property type="match status" value="1"/>
</dbReference>
<dbReference type="SUPFAM" id="SSF47741">
    <property type="entry name" value="CO dehydrogenase ISP C-domain like"/>
    <property type="match status" value="1"/>
</dbReference>
<feature type="domain" description="2Fe-2S ferredoxin-type" evidence="6">
    <location>
        <begin position="1"/>
        <end position="85"/>
    </location>
</feature>
<keyword evidence="2" id="KW-0479">Metal-binding</keyword>
<dbReference type="Proteomes" id="UP000094936">
    <property type="component" value="Unassembled WGS sequence"/>
</dbReference>
<dbReference type="SMART" id="SM01092">
    <property type="entry name" value="CO_deh_flav_C"/>
    <property type="match status" value="1"/>
</dbReference>
<gene>
    <name evidence="8" type="ORF">A8L45_13965</name>
</gene>
<reference evidence="8 9" key="1">
    <citation type="submission" date="2016-05" db="EMBL/GenBank/DDBJ databases">
        <title>Genomic Taxonomy of the Vibrionaceae.</title>
        <authorList>
            <person name="Gomez-Gil B."/>
            <person name="Enciso-Ibarra J."/>
        </authorList>
    </citation>
    <scope>NUCLEOTIDE SEQUENCE [LARGE SCALE GENOMIC DNA]</scope>
    <source>
        <strain evidence="8 9">CAIM 1920</strain>
    </source>
</reference>
<dbReference type="EMBL" id="LYBM01000026">
    <property type="protein sequence ID" value="ODA32164.1"/>
    <property type="molecule type" value="Genomic_DNA"/>
</dbReference>
<dbReference type="GO" id="GO:0051537">
    <property type="term" value="F:2 iron, 2 sulfur cluster binding"/>
    <property type="evidence" value="ECO:0007669"/>
    <property type="project" value="InterPro"/>
</dbReference>
<dbReference type="NCBIfam" id="TIGR02963">
    <property type="entry name" value="xanthine_xdhA"/>
    <property type="match status" value="1"/>
</dbReference>
<evidence type="ECO:0000259" key="6">
    <source>
        <dbReference type="PROSITE" id="PS51085"/>
    </source>
</evidence>
<dbReference type="PROSITE" id="PS00197">
    <property type="entry name" value="2FE2S_FER_1"/>
    <property type="match status" value="1"/>
</dbReference>
<evidence type="ECO:0000256" key="1">
    <source>
        <dbReference type="ARBA" id="ARBA00022630"/>
    </source>
</evidence>
<dbReference type="InterPro" id="IPR036683">
    <property type="entry name" value="CO_DH_flav_C_dom_sf"/>
</dbReference>
<dbReference type="Gene3D" id="1.10.150.120">
    <property type="entry name" value="[2Fe-2S]-binding domain"/>
    <property type="match status" value="1"/>
</dbReference>
<dbReference type="Pfam" id="PF00941">
    <property type="entry name" value="FAD_binding_5"/>
    <property type="match status" value="1"/>
</dbReference>
<dbReference type="RefSeq" id="WP_068903310.1">
    <property type="nucleotide sequence ID" value="NZ_JBHUIF010000029.1"/>
</dbReference>
<dbReference type="InterPro" id="IPR006058">
    <property type="entry name" value="2Fe2S_fd_BS"/>
</dbReference>
<dbReference type="Gene3D" id="3.30.390.50">
    <property type="entry name" value="CO dehydrogenase flavoprotein, C-terminal domain"/>
    <property type="match status" value="1"/>
</dbReference>
<dbReference type="InterPro" id="IPR002888">
    <property type="entry name" value="2Fe-2S-bd"/>
</dbReference>
<dbReference type="PROSITE" id="PS51085">
    <property type="entry name" value="2FE2S_FER_2"/>
    <property type="match status" value="1"/>
</dbReference>
<dbReference type="Pfam" id="PF03450">
    <property type="entry name" value="CO_deh_flav_C"/>
    <property type="match status" value="1"/>
</dbReference>
<dbReference type="CDD" id="cd00207">
    <property type="entry name" value="fer2"/>
    <property type="match status" value="1"/>
</dbReference>
<name>A0A1C3EG28_9GAMM</name>
<sequence length="485" mass="53355">MIRFLLNQEMREVSELSPNTTVLKYLREQAGKSGTKEGCGSGDCGACTVVLGEVKNGELSYQSVNACLTFIGSLQGKQLITVEDLKSGEQLHPVQQAMVEYHGSQCGFCTPGFVMSMFALTKNAPNADRMDVEEALAGNLCRCTGYRPIVDAALSISQEEALHDRFTEYQTEVVEKLLAITDQPSQLTDRSHSAFIPTSSDQLADILLTHPDAKMVAGGTDLALEVTQFHRDIDILVHLGNVSDMKTVNETDTHIEIGANVSLTQVHNILKPYFPDFSKLLHRFASLQVRNQGTLGGNVANASPIGDSPPLLIALNASVVLRKGNKRREISLDDFFKGYKVTELQVSEFIEQIRIPKPSANQIFQAHKVSKRIDDDISAVCAAFNFTIENNVVIDVRLAYGGMAAVPARATLAEQALRGEVFNAINIQKAMTALEADFSPISDCRASKEYRIETAANLLYRFYLQQRLNQSAEQDIQIEVISYVS</sequence>
<dbReference type="STRING" id="1080227.A8L45_13965"/>
<evidence type="ECO:0000313" key="9">
    <source>
        <dbReference type="Proteomes" id="UP000094936"/>
    </source>
</evidence>
<dbReference type="SUPFAM" id="SSF55447">
    <property type="entry name" value="CO dehydrogenase flavoprotein C-terminal domain-like"/>
    <property type="match status" value="1"/>
</dbReference>
<evidence type="ECO:0000256" key="2">
    <source>
        <dbReference type="ARBA" id="ARBA00022723"/>
    </source>
</evidence>
<dbReference type="SUPFAM" id="SSF54292">
    <property type="entry name" value="2Fe-2S ferredoxin-like"/>
    <property type="match status" value="1"/>
</dbReference>
<dbReference type="Gene3D" id="3.30.43.10">
    <property type="entry name" value="Uridine Diphospho-n-acetylenolpyruvylglucosamine Reductase, domain 2"/>
    <property type="match status" value="1"/>
</dbReference>
<dbReference type="Pfam" id="PF00111">
    <property type="entry name" value="Fer2"/>
    <property type="match status" value="1"/>
</dbReference>
<evidence type="ECO:0000256" key="3">
    <source>
        <dbReference type="ARBA" id="ARBA00022827"/>
    </source>
</evidence>
<dbReference type="PANTHER" id="PTHR45444">
    <property type="entry name" value="XANTHINE DEHYDROGENASE"/>
    <property type="match status" value="1"/>
</dbReference>
<proteinExistence type="predicted"/>
<organism evidence="8 9">
    <name type="scientific">Veronia pacifica</name>
    <dbReference type="NCBI Taxonomy" id="1080227"/>
    <lineage>
        <taxon>Bacteria</taxon>
        <taxon>Pseudomonadati</taxon>
        <taxon>Pseudomonadota</taxon>
        <taxon>Gammaproteobacteria</taxon>
        <taxon>Vibrionales</taxon>
        <taxon>Vibrionaceae</taxon>
        <taxon>Veronia</taxon>
    </lineage>
</organism>
<keyword evidence="1" id="KW-0285">Flavoprotein</keyword>
<dbReference type="PROSITE" id="PS51387">
    <property type="entry name" value="FAD_PCMH"/>
    <property type="match status" value="1"/>
</dbReference>
<dbReference type="InterPro" id="IPR016208">
    <property type="entry name" value="Ald_Oxase/xanthine_DH-like"/>
</dbReference>
<dbReference type="InterPro" id="IPR012675">
    <property type="entry name" value="Beta-grasp_dom_sf"/>
</dbReference>
<dbReference type="Pfam" id="PF01799">
    <property type="entry name" value="Fer2_2"/>
    <property type="match status" value="1"/>
</dbReference>
<dbReference type="OrthoDB" id="9775084at2"/>
<accession>A0A1C3EG28</accession>
<dbReference type="InterPro" id="IPR002346">
    <property type="entry name" value="Mopterin_DH_FAD-bd"/>
</dbReference>
<dbReference type="AlphaFoldDB" id="A0A1C3EG28"/>
<keyword evidence="5" id="KW-0408">Iron</keyword>
<dbReference type="GO" id="GO:0005506">
    <property type="term" value="F:iron ion binding"/>
    <property type="evidence" value="ECO:0007669"/>
    <property type="project" value="InterPro"/>
</dbReference>
<dbReference type="InterPro" id="IPR001041">
    <property type="entry name" value="2Fe-2S_ferredoxin-type"/>
</dbReference>
<dbReference type="SUPFAM" id="SSF56176">
    <property type="entry name" value="FAD-binding/transporter-associated domain-like"/>
    <property type="match status" value="1"/>
</dbReference>
<dbReference type="InterPro" id="IPR005107">
    <property type="entry name" value="CO_DH_flav_C"/>
</dbReference>
<dbReference type="InterPro" id="IPR016169">
    <property type="entry name" value="FAD-bd_PCMH_sub2"/>
</dbReference>
<dbReference type="InterPro" id="IPR016167">
    <property type="entry name" value="FAD-bd_PCMH_sub1"/>
</dbReference>
<keyword evidence="3" id="KW-0274">FAD</keyword>
<evidence type="ECO:0000313" key="8">
    <source>
        <dbReference type="EMBL" id="ODA32164.1"/>
    </source>
</evidence>
<dbReference type="InterPro" id="IPR014307">
    <property type="entry name" value="Xanthine_DH_ssu"/>
</dbReference>
<keyword evidence="9" id="KW-1185">Reference proteome</keyword>
<dbReference type="InterPro" id="IPR036318">
    <property type="entry name" value="FAD-bd_PCMH-like_sf"/>
</dbReference>
<dbReference type="InterPro" id="IPR016166">
    <property type="entry name" value="FAD-bd_PCMH"/>
</dbReference>
<dbReference type="PANTHER" id="PTHR45444:SF3">
    <property type="entry name" value="XANTHINE DEHYDROGENASE"/>
    <property type="match status" value="1"/>
</dbReference>
<evidence type="ECO:0000259" key="7">
    <source>
        <dbReference type="PROSITE" id="PS51387"/>
    </source>
</evidence>
<evidence type="ECO:0000256" key="4">
    <source>
        <dbReference type="ARBA" id="ARBA00023002"/>
    </source>
</evidence>
<dbReference type="GO" id="GO:0004854">
    <property type="term" value="F:xanthine dehydrogenase activity"/>
    <property type="evidence" value="ECO:0007669"/>
    <property type="project" value="InterPro"/>
</dbReference>
<keyword evidence="4" id="KW-0560">Oxidoreductase</keyword>
<dbReference type="PIRSF" id="PIRSF036557">
    <property type="entry name" value="XdhA_RC"/>
    <property type="match status" value="1"/>
</dbReference>
<evidence type="ECO:0000256" key="5">
    <source>
        <dbReference type="ARBA" id="ARBA00023004"/>
    </source>
</evidence>
<dbReference type="InterPro" id="IPR036010">
    <property type="entry name" value="2Fe-2S_ferredoxin-like_sf"/>
</dbReference>
<dbReference type="InterPro" id="IPR036884">
    <property type="entry name" value="2Fe-2S-bd_dom_sf"/>
</dbReference>
<protein>
    <submittedName>
        <fullName evidence="8">Xanthine dehydrogenase small subunit</fullName>
    </submittedName>
</protein>
<dbReference type="Gene3D" id="3.10.20.30">
    <property type="match status" value="1"/>
</dbReference>